<keyword evidence="3" id="KW-1003">Cell membrane</keyword>
<keyword evidence="4 7" id="KW-0812">Transmembrane</keyword>
<accession>A0A3Q9BKR0</accession>
<evidence type="ECO:0000256" key="4">
    <source>
        <dbReference type="ARBA" id="ARBA00022692"/>
    </source>
</evidence>
<proteinExistence type="inferred from homology"/>
<dbReference type="CDD" id="cd06261">
    <property type="entry name" value="TM_PBP2"/>
    <property type="match status" value="1"/>
</dbReference>
<dbReference type="PROSITE" id="PS50928">
    <property type="entry name" value="ABC_TM1"/>
    <property type="match status" value="1"/>
</dbReference>
<keyword evidence="5 7" id="KW-1133">Transmembrane helix</keyword>
<evidence type="ECO:0000313" key="10">
    <source>
        <dbReference type="Proteomes" id="UP000273326"/>
    </source>
</evidence>
<comment type="similarity">
    <text evidence="7">Belongs to the binding-protein-dependent transport system permease family.</text>
</comment>
<dbReference type="Pfam" id="PF00528">
    <property type="entry name" value="BPD_transp_1"/>
    <property type="match status" value="1"/>
</dbReference>
<dbReference type="Proteomes" id="UP000273326">
    <property type="component" value="Chromosome"/>
</dbReference>
<feature type="transmembrane region" description="Helical" evidence="7">
    <location>
        <begin position="122"/>
        <end position="142"/>
    </location>
</feature>
<evidence type="ECO:0000256" key="1">
    <source>
        <dbReference type="ARBA" id="ARBA00004651"/>
    </source>
</evidence>
<feature type="transmembrane region" description="Helical" evidence="7">
    <location>
        <begin position="26"/>
        <end position="56"/>
    </location>
</feature>
<feature type="transmembrane region" description="Helical" evidence="7">
    <location>
        <begin position="229"/>
        <end position="251"/>
    </location>
</feature>
<feature type="domain" description="ABC transmembrane type-1" evidence="8">
    <location>
        <begin position="85"/>
        <end position="298"/>
    </location>
</feature>
<protein>
    <submittedName>
        <fullName evidence="9">Sugar ABC transporter permease</fullName>
    </submittedName>
</protein>
<evidence type="ECO:0000259" key="8">
    <source>
        <dbReference type="PROSITE" id="PS50928"/>
    </source>
</evidence>
<dbReference type="Gene3D" id="1.10.3720.10">
    <property type="entry name" value="MetI-like"/>
    <property type="match status" value="1"/>
</dbReference>
<dbReference type="PANTHER" id="PTHR30193">
    <property type="entry name" value="ABC TRANSPORTER PERMEASE PROTEIN"/>
    <property type="match status" value="1"/>
</dbReference>
<dbReference type="SUPFAM" id="SSF161098">
    <property type="entry name" value="MetI-like"/>
    <property type="match status" value="1"/>
</dbReference>
<dbReference type="InterPro" id="IPR051393">
    <property type="entry name" value="ABC_transporter_permease"/>
</dbReference>
<dbReference type="EMBL" id="CP034465">
    <property type="protein sequence ID" value="AZP03516.1"/>
    <property type="molecule type" value="Genomic_DNA"/>
</dbReference>
<evidence type="ECO:0000256" key="3">
    <source>
        <dbReference type="ARBA" id="ARBA00022475"/>
    </source>
</evidence>
<feature type="transmembrane region" description="Helical" evidence="7">
    <location>
        <begin position="84"/>
        <end position="110"/>
    </location>
</feature>
<dbReference type="GO" id="GO:0005886">
    <property type="term" value="C:plasma membrane"/>
    <property type="evidence" value="ECO:0007669"/>
    <property type="project" value="UniProtKB-SubCell"/>
</dbReference>
<name>A0A3Q9BKR0_9LACT</name>
<dbReference type="GO" id="GO:0055085">
    <property type="term" value="P:transmembrane transport"/>
    <property type="evidence" value="ECO:0007669"/>
    <property type="project" value="InterPro"/>
</dbReference>
<dbReference type="RefSeq" id="WP_126108607.1">
    <property type="nucleotide sequence ID" value="NZ_CP034465.1"/>
</dbReference>
<dbReference type="InterPro" id="IPR035906">
    <property type="entry name" value="MetI-like_sf"/>
</dbReference>
<dbReference type="OrthoDB" id="2168559at2"/>
<feature type="transmembrane region" description="Helical" evidence="7">
    <location>
        <begin position="171"/>
        <end position="194"/>
    </location>
</feature>
<evidence type="ECO:0000256" key="2">
    <source>
        <dbReference type="ARBA" id="ARBA00022448"/>
    </source>
</evidence>
<organism evidence="9 10">
    <name type="scientific">Jeotgalibaca ciconiae</name>
    <dbReference type="NCBI Taxonomy" id="2496265"/>
    <lineage>
        <taxon>Bacteria</taxon>
        <taxon>Bacillati</taxon>
        <taxon>Bacillota</taxon>
        <taxon>Bacilli</taxon>
        <taxon>Lactobacillales</taxon>
        <taxon>Carnobacteriaceae</taxon>
        <taxon>Jeotgalibaca</taxon>
    </lineage>
</organism>
<feature type="transmembrane region" description="Helical" evidence="7">
    <location>
        <begin position="277"/>
        <end position="297"/>
    </location>
</feature>
<gene>
    <name evidence="9" type="ORF">EJN90_01855</name>
</gene>
<reference evidence="10" key="1">
    <citation type="submission" date="2018-12" db="EMBL/GenBank/DDBJ databases">
        <title>Complete genome sequencing of Jeotgalibaca sp. H21T32.</title>
        <authorList>
            <person name="Bae J.-W."/>
            <person name="Lee S.-Y."/>
        </authorList>
    </citation>
    <scope>NUCLEOTIDE SEQUENCE [LARGE SCALE GENOMIC DNA]</scope>
    <source>
        <strain evidence="10">H21T32</strain>
    </source>
</reference>
<keyword evidence="6 7" id="KW-0472">Membrane</keyword>
<comment type="subcellular location">
    <subcellularLocation>
        <location evidence="1 7">Cell membrane</location>
        <topology evidence="1 7">Multi-pass membrane protein</topology>
    </subcellularLocation>
</comment>
<keyword evidence="2 7" id="KW-0813">Transport</keyword>
<evidence type="ECO:0000256" key="7">
    <source>
        <dbReference type="RuleBase" id="RU363032"/>
    </source>
</evidence>
<evidence type="ECO:0000256" key="5">
    <source>
        <dbReference type="ARBA" id="ARBA00022989"/>
    </source>
</evidence>
<dbReference type="KEGG" id="jeh:EJN90_01855"/>
<dbReference type="AlphaFoldDB" id="A0A3Q9BKR0"/>
<evidence type="ECO:0000313" key="9">
    <source>
        <dbReference type="EMBL" id="AZP03516.1"/>
    </source>
</evidence>
<dbReference type="PANTHER" id="PTHR30193:SF37">
    <property type="entry name" value="INNER MEMBRANE ABC TRANSPORTER PERMEASE PROTEIN YCJO"/>
    <property type="match status" value="1"/>
</dbReference>
<dbReference type="InterPro" id="IPR000515">
    <property type="entry name" value="MetI-like"/>
</dbReference>
<keyword evidence="10" id="KW-1185">Reference proteome</keyword>
<sequence>MNDKVELNDKVSSFSPKKIRRIKENLTAYSFIAPNFIGFAIFTLGPIIFAIVLSFYKWDGSNPMEFIGIDNFTRMWSDVRVHAAFWNTLIYAVGTVPLTMGFALGLAILLNQQIKGRNFFRTVSFFPYVASLVAVAAVWNMIFSPVNGPINEILKLLGVLDPPRWAADSDWAMVTVIFFSVWKQMGYYMVIFLAGLQGISSELYEAADLDGANKWQQFLNVTVPQLRPVTFFVLMILTINSFKVYDIVYMITQGGPGTSTLVLVYEIYNTAFKNWDLGYSSAISMLLFVVVLVVTVVQFRGEKNFAKE</sequence>
<evidence type="ECO:0000256" key="6">
    <source>
        <dbReference type="ARBA" id="ARBA00023136"/>
    </source>
</evidence>